<dbReference type="SUPFAM" id="SSF55874">
    <property type="entry name" value="ATPase domain of HSP90 chaperone/DNA topoisomerase II/histidine kinase"/>
    <property type="match status" value="1"/>
</dbReference>
<dbReference type="Gene3D" id="1.10.287.130">
    <property type="match status" value="1"/>
</dbReference>
<dbReference type="SMART" id="SM00387">
    <property type="entry name" value="HATPase_c"/>
    <property type="match status" value="1"/>
</dbReference>
<evidence type="ECO:0000256" key="3">
    <source>
        <dbReference type="ARBA" id="ARBA00012438"/>
    </source>
</evidence>
<dbReference type="PANTHER" id="PTHR45528">
    <property type="entry name" value="SENSOR HISTIDINE KINASE CPXA"/>
    <property type="match status" value="1"/>
</dbReference>
<dbReference type="InterPro" id="IPR003661">
    <property type="entry name" value="HisK_dim/P_dom"/>
</dbReference>
<evidence type="ECO:0000313" key="16">
    <source>
        <dbReference type="EMBL" id="BCZ46772.1"/>
    </source>
</evidence>
<keyword evidence="9 16" id="KW-0418">Kinase</keyword>
<feature type="transmembrane region" description="Helical" evidence="14">
    <location>
        <begin position="251"/>
        <end position="272"/>
    </location>
</feature>
<dbReference type="InterPro" id="IPR050398">
    <property type="entry name" value="HssS/ArlS-like"/>
</dbReference>
<dbReference type="PROSITE" id="PS50109">
    <property type="entry name" value="HIS_KIN"/>
    <property type="match status" value="1"/>
</dbReference>
<evidence type="ECO:0000256" key="10">
    <source>
        <dbReference type="ARBA" id="ARBA00022840"/>
    </source>
</evidence>
<dbReference type="EC" id="2.7.13.3" evidence="3"/>
<keyword evidence="4" id="KW-1003">Cell membrane</keyword>
<evidence type="ECO:0000256" key="4">
    <source>
        <dbReference type="ARBA" id="ARBA00022475"/>
    </source>
</evidence>
<dbReference type="Pfam" id="PF00512">
    <property type="entry name" value="HisKA"/>
    <property type="match status" value="1"/>
</dbReference>
<comment type="subcellular location">
    <subcellularLocation>
        <location evidence="2">Cell membrane</location>
        <topology evidence="2">Multi-pass membrane protein</topology>
    </subcellularLocation>
</comment>
<feature type="transmembrane region" description="Helical" evidence="14">
    <location>
        <begin position="414"/>
        <end position="435"/>
    </location>
</feature>
<evidence type="ECO:0000256" key="7">
    <source>
        <dbReference type="ARBA" id="ARBA00022692"/>
    </source>
</evidence>
<feature type="transmembrane region" description="Helical" evidence="14">
    <location>
        <begin position="335"/>
        <end position="353"/>
    </location>
</feature>
<dbReference type="InterPro" id="IPR036097">
    <property type="entry name" value="HisK_dim/P_sf"/>
</dbReference>
<comment type="catalytic activity">
    <reaction evidence="1">
        <text>ATP + protein L-histidine = ADP + protein N-phospho-L-histidine.</text>
        <dbReference type="EC" id="2.7.13.3"/>
    </reaction>
</comment>
<evidence type="ECO:0000256" key="14">
    <source>
        <dbReference type="SAM" id="Phobius"/>
    </source>
</evidence>
<dbReference type="SUPFAM" id="SSF47384">
    <property type="entry name" value="Homodimeric domain of signal transducing histidine kinase"/>
    <property type="match status" value="1"/>
</dbReference>
<keyword evidence="8" id="KW-0547">Nucleotide-binding</keyword>
<evidence type="ECO:0000256" key="12">
    <source>
        <dbReference type="ARBA" id="ARBA00023012"/>
    </source>
</evidence>
<keyword evidence="11 14" id="KW-1133">Transmembrane helix</keyword>
<evidence type="ECO:0000256" key="11">
    <source>
        <dbReference type="ARBA" id="ARBA00022989"/>
    </source>
</evidence>
<evidence type="ECO:0000256" key="13">
    <source>
        <dbReference type="ARBA" id="ARBA00023136"/>
    </source>
</evidence>
<evidence type="ECO:0000259" key="15">
    <source>
        <dbReference type="PROSITE" id="PS50109"/>
    </source>
</evidence>
<dbReference type="CDD" id="cd00082">
    <property type="entry name" value="HisKA"/>
    <property type="match status" value="1"/>
</dbReference>
<keyword evidence="12" id="KW-0902">Two-component regulatory system</keyword>
<dbReference type="PANTHER" id="PTHR45528:SF1">
    <property type="entry name" value="SENSOR HISTIDINE KINASE CPXA"/>
    <property type="match status" value="1"/>
</dbReference>
<keyword evidence="13 14" id="KW-0472">Membrane</keyword>
<reference evidence="17" key="1">
    <citation type="submission" date="2021-07" db="EMBL/GenBank/DDBJ databases">
        <title>Complete genome sequencing of a Clostridium isolate.</title>
        <authorList>
            <person name="Ueki A."/>
            <person name="Tonouchi A."/>
        </authorList>
    </citation>
    <scope>NUCLEOTIDE SEQUENCE [LARGE SCALE GENOMIC DNA]</scope>
    <source>
        <strain evidence="17">C5S11</strain>
    </source>
</reference>
<name>A0ABN6J1Z4_9CLOT</name>
<keyword evidence="10" id="KW-0067">ATP-binding</keyword>
<dbReference type="InterPro" id="IPR003594">
    <property type="entry name" value="HATPase_dom"/>
</dbReference>
<proteinExistence type="predicted"/>
<evidence type="ECO:0000256" key="1">
    <source>
        <dbReference type="ARBA" id="ARBA00000085"/>
    </source>
</evidence>
<dbReference type="Gene3D" id="3.30.565.10">
    <property type="entry name" value="Histidine kinase-like ATPase, C-terminal domain"/>
    <property type="match status" value="1"/>
</dbReference>
<evidence type="ECO:0000256" key="2">
    <source>
        <dbReference type="ARBA" id="ARBA00004651"/>
    </source>
</evidence>
<feature type="domain" description="Histidine kinase" evidence="15">
    <location>
        <begin position="536"/>
        <end position="734"/>
    </location>
</feature>
<dbReference type="GO" id="GO:0016301">
    <property type="term" value="F:kinase activity"/>
    <property type="evidence" value="ECO:0007669"/>
    <property type="project" value="UniProtKB-KW"/>
</dbReference>
<dbReference type="SMART" id="SM00388">
    <property type="entry name" value="HisKA"/>
    <property type="match status" value="1"/>
</dbReference>
<protein>
    <recommendedName>
        <fullName evidence="3">histidine kinase</fullName>
        <ecNumber evidence="3">2.7.13.3</ecNumber>
    </recommendedName>
</protein>
<feature type="transmembrane region" description="Helical" evidence="14">
    <location>
        <begin position="12"/>
        <end position="36"/>
    </location>
</feature>
<gene>
    <name evidence="16" type="ORF">psyc5s11_28390</name>
</gene>
<feature type="transmembrane region" description="Helical" evidence="14">
    <location>
        <begin position="293"/>
        <end position="315"/>
    </location>
</feature>
<sequence>MDIKLKNISKPIKLNIIAILVLVLTSFGIISSYPLIKNIGKDNSSSPYENNDILKIINQTSYILYKDSLEKQNGADLTYDEVYVKSSKYKESGKYNDYLKYNDFKKNFNNKLEEWDEYFGRSLKNLNYFAYGNDIEKGKTNTENKLSELVNTIDNKELNNIYDFYMVVHYDENGGVEVTNVHGADEYTVRNRFSEFNFKRSFDNNLVEENEVKFNSIKNATFVYAIPKELKFEDNISVLVNSPGDMIDYPIVAEFILIIGCSIGILSLLMPYKVGKEILGIKNLLKIPFEINFSILIGGIFVLGELSIQVVKNTLNNKLIYYFLGNTNNNQFDKFIVIILNLILWIVFTSFIFENVMFLKHIFKPNIITYIKENLLTIKFFKLLKKLNDTLITYIKRVTHELSNIDLTDKSNKFIIKIVVIDAAVILVFFILWVLGILITWSFIFSAFWGLILAFTYCTVMFNLLKKYLIKIKNNYAMLLDATNKIAEGNLDVKINEDLGLFNPFKEQVVKIQNGFKKAVNEEVKSQSMKTELISNVSHDLKTPLTSIITYVDLLKNENITEDERKSYIETLDKKSQRLKFLIEDLFEVSRATSGNINLNLVKVDIGELMKQTEIELEDKIKNTNLKIRNNFPGNKIILTLDSQKTFRIFENLLNNVVKYAMEGSRVYVDIIDHEDKVEINIKNMSAEEITFDAFDIVERFERGDKSRNTEGSGLGLAIAKSFVEVQGGNFNIEVDGDLFKVIIIFKK</sequence>
<keyword evidence="17" id="KW-1185">Reference proteome</keyword>
<keyword evidence="5" id="KW-0597">Phosphoprotein</keyword>
<evidence type="ECO:0000256" key="6">
    <source>
        <dbReference type="ARBA" id="ARBA00022679"/>
    </source>
</evidence>
<feature type="transmembrane region" description="Helical" evidence="14">
    <location>
        <begin position="441"/>
        <end position="465"/>
    </location>
</feature>
<evidence type="ECO:0000313" key="17">
    <source>
        <dbReference type="Proteomes" id="UP000824633"/>
    </source>
</evidence>
<evidence type="ECO:0000256" key="9">
    <source>
        <dbReference type="ARBA" id="ARBA00022777"/>
    </source>
</evidence>
<evidence type="ECO:0000256" key="8">
    <source>
        <dbReference type="ARBA" id="ARBA00022741"/>
    </source>
</evidence>
<dbReference type="InterPro" id="IPR036890">
    <property type="entry name" value="HATPase_C_sf"/>
</dbReference>
<accession>A0ABN6J1Z4</accession>
<keyword evidence="6" id="KW-0808">Transferase</keyword>
<organism evidence="16 17">
    <name type="scientific">Clostridium gelidum</name>
    <dbReference type="NCBI Taxonomy" id="704125"/>
    <lineage>
        <taxon>Bacteria</taxon>
        <taxon>Bacillati</taxon>
        <taxon>Bacillota</taxon>
        <taxon>Clostridia</taxon>
        <taxon>Eubacteriales</taxon>
        <taxon>Clostridiaceae</taxon>
        <taxon>Clostridium</taxon>
    </lineage>
</organism>
<evidence type="ECO:0000256" key="5">
    <source>
        <dbReference type="ARBA" id="ARBA00022553"/>
    </source>
</evidence>
<dbReference type="InterPro" id="IPR005467">
    <property type="entry name" value="His_kinase_dom"/>
</dbReference>
<keyword evidence="7 14" id="KW-0812">Transmembrane</keyword>
<dbReference type="Pfam" id="PF02518">
    <property type="entry name" value="HATPase_c"/>
    <property type="match status" value="1"/>
</dbReference>
<dbReference type="Proteomes" id="UP000824633">
    <property type="component" value="Chromosome"/>
</dbReference>
<dbReference type="RefSeq" id="WP_224033177.1">
    <property type="nucleotide sequence ID" value="NZ_AP024849.1"/>
</dbReference>
<dbReference type="EMBL" id="AP024849">
    <property type="protein sequence ID" value="BCZ46772.1"/>
    <property type="molecule type" value="Genomic_DNA"/>
</dbReference>